<comment type="cofactor">
    <cofactor evidence="2">
        <name>Mg(2+)</name>
        <dbReference type="ChEBI" id="CHEBI:18420"/>
    </cofactor>
</comment>
<dbReference type="PANTHER" id="PTHR15822">
    <property type="entry name" value="TRAF AND TNF RECEPTOR-ASSOCIATED PROTEIN"/>
    <property type="match status" value="1"/>
</dbReference>
<protein>
    <submittedName>
        <fullName evidence="10">Endonuclease/exonuclease/phosphatase family protein</fullName>
    </submittedName>
</protein>
<keyword evidence="5" id="KW-0227">DNA damage</keyword>
<dbReference type="EMBL" id="CP137640">
    <property type="protein sequence ID" value="WVX84227.1"/>
    <property type="molecule type" value="Genomic_DNA"/>
</dbReference>
<keyword evidence="8" id="KW-0234">DNA repair</keyword>
<evidence type="ECO:0000313" key="10">
    <source>
        <dbReference type="EMBL" id="WVX84227.1"/>
    </source>
</evidence>
<dbReference type="InterPro" id="IPR036691">
    <property type="entry name" value="Endo/exonu/phosph_ase_sf"/>
</dbReference>
<proteinExistence type="predicted"/>
<evidence type="ECO:0000313" key="11">
    <source>
        <dbReference type="Proteomes" id="UP001357223"/>
    </source>
</evidence>
<evidence type="ECO:0000256" key="3">
    <source>
        <dbReference type="ARBA" id="ARBA00022722"/>
    </source>
</evidence>
<sequence length="342" mass="38561">MEEKLKDCDCEGDNFSSNNDQDDHIRNSISCMTWNLFIGADLSPLFSATVLEEIPRRVTEVYRQFLATNFPERVKKIAQQIALLKPDLIGLQEAARWQLRQLMVPDLPHVTFDYARMLLDELQKNGLLYDVAALNNNISVQLRSSQGNFVRLLDRDMILIRKESGLTVVKKQEANFKTNLITKLGGQSFEKLRGWSAIDVSFNGRIFRVITTRLEAFSPLVNLRQGNELLDGPANTTLPIIMLGDFNVNNEIAKPPTTYGNFLHAGFQDVWTEAGLGQGLTCCHDPDLLNAFSTLSRRIDCILFKNGWKPITAKIIGSEQQDRTQTALWTSDHAGVIAYLEA</sequence>
<evidence type="ECO:0000256" key="5">
    <source>
        <dbReference type="ARBA" id="ARBA00022763"/>
    </source>
</evidence>
<organism evidence="10 11">
    <name type="scientific">Niallia oryzisoli</name>
    <dbReference type="NCBI Taxonomy" id="1737571"/>
    <lineage>
        <taxon>Bacteria</taxon>
        <taxon>Bacillati</taxon>
        <taxon>Bacillota</taxon>
        <taxon>Bacilli</taxon>
        <taxon>Bacillales</taxon>
        <taxon>Bacillaceae</taxon>
        <taxon>Niallia</taxon>
    </lineage>
</organism>
<name>A0ABZ2CKB4_9BACI</name>
<gene>
    <name evidence="10" type="ORF">R4Z09_15245</name>
</gene>
<dbReference type="PANTHER" id="PTHR15822:SF4">
    <property type="entry name" value="TYROSYL-DNA PHOSPHODIESTERASE 2"/>
    <property type="match status" value="1"/>
</dbReference>
<dbReference type="GO" id="GO:0004519">
    <property type="term" value="F:endonuclease activity"/>
    <property type="evidence" value="ECO:0007669"/>
    <property type="project" value="UniProtKB-KW"/>
</dbReference>
<evidence type="ECO:0000256" key="1">
    <source>
        <dbReference type="ARBA" id="ARBA00001936"/>
    </source>
</evidence>
<evidence type="ECO:0000256" key="4">
    <source>
        <dbReference type="ARBA" id="ARBA00022723"/>
    </source>
</evidence>
<keyword evidence="3" id="KW-0540">Nuclease</keyword>
<reference evidence="10 11" key="1">
    <citation type="submission" date="2023-10" db="EMBL/GenBank/DDBJ databases">
        <title>Niallia locisalis sp.nov. isolated from a salt pond sample.</title>
        <authorList>
            <person name="Li X.-J."/>
            <person name="Dong L."/>
        </authorList>
    </citation>
    <scope>NUCLEOTIDE SEQUENCE [LARGE SCALE GENOMIC DNA]</scope>
    <source>
        <strain evidence="10 11">DSM 29761</strain>
    </source>
</reference>
<dbReference type="InterPro" id="IPR005135">
    <property type="entry name" value="Endo/exonuclease/phosphatase"/>
</dbReference>
<comment type="cofactor">
    <cofactor evidence="1">
        <name>Mn(2+)</name>
        <dbReference type="ChEBI" id="CHEBI:29035"/>
    </cofactor>
</comment>
<evidence type="ECO:0000256" key="7">
    <source>
        <dbReference type="ARBA" id="ARBA00022842"/>
    </source>
</evidence>
<dbReference type="Gene3D" id="3.60.10.10">
    <property type="entry name" value="Endonuclease/exonuclease/phosphatase"/>
    <property type="match status" value="1"/>
</dbReference>
<dbReference type="InterPro" id="IPR051547">
    <property type="entry name" value="TDP2-like"/>
</dbReference>
<dbReference type="RefSeq" id="WP_338453100.1">
    <property type="nucleotide sequence ID" value="NZ_CP137640.1"/>
</dbReference>
<keyword evidence="7" id="KW-0460">Magnesium</keyword>
<keyword evidence="11" id="KW-1185">Reference proteome</keyword>
<keyword evidence="10" id="KW-0255">Endonuclease</keyword>
<dbReference type="Pfam" id="PF03372">
    <property type="entry name" value="Exo_endo_phos"/>
    <property type="match status" value="1"/>
</dbReference>
<dbReference type="Proteomes" id="UP001357223">
    <property type="component" value="Chromosome"/>
</dbReference>
<evidence type="ECO:0000256" key="6">
    <source>
        <dbReference type="ARBA" id="ARBA00022801"/>
    </source>
</evidence>
<evidence type="ECO:0000256" key="2">
    <source>
        <dbReference type="ARBA" id="ARBA00001946"/>
    </source>
</evidence>
<dbReference type="SUPFAM" id="SSF56219">
    <property type="entry name" value="DNase I-like"/>
    <property type="match status" value="1"/>
</dbReference>
<accession>A0ABZ2CKB4</accession>
<keyword evidence="4" id="KW-0479">Metal-binding</keyword>
<feature type="domain" description="Endonuclease/exonuclease/phosphatase" evidence="9">
    <location>
        <begin position="33"/>
        <end position="333"/>
    </location>
</feature>
<evidence type="ECO:0000259" key="9">
    <source>
        <dbReference type="Pfam" id="PF03372"/>
    </source>
</evidence>
<evidence type="ECO:0000256" key="8">
    <source>
        <dbReference type="ARBA" id="ARBA00023204"/>
    </source>
</evidence>
<keyword evidence="6" id="KW-0378">Hydrolase</keyword>